<dbReference type="AlphaFoldDB" id="A0A2I0VWR9"/>
<sequence length="126" mass="14957">MNKLVYVMFNKKLKDRHLKLHNQRNIENEIDPLLVDELQFDDKCVTLKNADVSEVEAEGETHVNEEDNEATTQIYKRKKQRDKRKNIIDEEEFENDFDINYEDSSQNNQSDDEPALGLDPKGMFYF</sequence>
<reference evidence="2 3" key="1">
    <citation type="journal article" date="2016" name="Sci. Rep.">
        <title>The Dendrobium catenatum Lindl. genome sequence provides insights into polysaccharide synthase, floral development and adaptive evolution.</title>
        <authorList>
            <person name="Zhang G.Q."/>
            <person name="Xu Q."/>
            <person name="Bian C."/>
            <person name="Tsai W.C."/>
            <person name="Yeh C.M."/>
            <person name="Liu K.W."/>
            <person name="Yoshida K."/>
            <person name="Zhang L.S."/>
            <person name="Chang S.B."/>
            <person name="Chen F."/>
            <person name="Shi Y."/>
            <person name="Su Y.Y."/>
            <person name="Zhang Y.Q."/>
            <person name="Chen L.J."/>
            <person name="Yin Y."/>
            <person name="Lin M."/>
            <person name="Huang H."/>
            <person name="Deng H."/>
            <person name="Wang Z.W."/>
            <person name="Zhu S.L."/>
            <person name="Zhao X."/>
            <person name="Deng C."/>
            <person name="Niu S.C."/>
            <person name="Huang J."/>
            <person name="Wang M."/>
            <person name="Liu G.H."/>
            <person name="Yang H.J."/>
            <person name="Xiao X.J."/>
            <person name="Hsiao Y.Y."/>
            <person name="Wu W.L."/>
            <person name="Chen Y.Y."/>
            <person name="Mitsuda N."/>
            <person name="Ohme-Takagi M."/>
            <person name="Luo Y.B."/>
            <person name="Van de Peer Y."/>
            <person name="Liu Z.J."/>
        </authorList>
    </citation>
    <scope>NUCLEOTIDE SEQUENCE [LARGE SCALE GENOMIC DNA]</scope>
    <source>
        <tissue evidence="2">The whole plant</tissue>
    </source>
</reference>
<feature type="compositionally biased region" description="Acidic residues" evidence="1">
    <location>
        <begin position="89"/>
        <end position="101"/>
    </location>
</feature>
<keyword evidence="3" id="KW-1185">Reference proteome</keyword>
<dbReference type="EMBL" id="KZ503163">
    <property type="protein sequence ID" value="PKU67847.1"/>
    <property type="molecule type" value="Genomic_DNA"/>
</dbReference>
<organism evidence="2 3">
    <name type="scientific">Dendrobium catenatum</name>
    <dbReference type="NCBI Taxonomy" id="906689"/>
    <lineage>
        <taxon>Eukaryota</taxon>
        <taxon>Viridiplantae</taxon>
        <taxon>Streptophyta</taxon>
        <taxon>Embryophyta</taxon>
        <taxon>Tracheophyta</taxon>
        <taxon>Spermatophyta</taxon>
        <taxon>Magnoliopsida</taxon>
        <taxon>Liliopsida</taxon>
        <taxon>Asparagales</taxon>
        <taxon>Orchidaceae</taxon>
        <taxon>Epidendroideae</taxon>
        <taxon>Malaxideae</taxon>
        <taxon>Dendrobiinae</taxon>
        <taxon>Dendrobium</taxon>
    </lineage>
</organism>
<evidence type="ECO:0000313" key="3">
    <source>
        <dbReference type="Proteomes" id="UP000233837"/>
    </source>
</evidence>
<evidence type="ECO:0000313" key="2">
    <source>
        <dbReference type="EMBL" id="PKU67847.1"/>
    </source>
</evidence>
<feature type="compositionally biased region" description="Basic residues" evidence="1">
    <location>
        <begin position="75"/>
        <end position="84"/>
    </location>
</feature>
<proteinExistence type="predicted"/>
<accession>A0A2I0VWR9</accession>
<reference evidence="2 3" key="2">
    <citation type="journal article" date="2017" name="Nature">
        <title>The Apostasia genome and the evolution of orchids.</title>
        <authorList>
            <person name="Zhang G.Q."/>
            <person name="Liu K.W."/>
            <person name="Li Z."/>
            <person name="Lohaus R."/>
            <person name="Hsiao Y.Y."/>
            <person name="Niu S.C."/>
            <person name="Wang J.Y."/>
            <person name="Lin Y.C."/>
            <person name="Xu Q."/>
            <person name="Chen L.J."/>
            <person name="Yoshida K."/>
            <person name="Fujiwara S."/>
            <person name="Wang Z.W."/>
            <person name="Zhang Y.Q."/>
            <person name="Mitsuda N."/>
            <person name="Wang M."/>
            <person name="Liu G.H."/>
            <person name="Pecoraro L."/>
            <person name="Huang H.X."/>
            <person name="Xiao X.J."/>
            <person name="Lin M."/>
            <person name="Wu X.Y."/>
            <person name="Wu W.L."/>
            <person name="Chen Y.Y."/>
            <person name="Chang S.B."/>
            <person name="Sakamoto S."/>
            <person name="Ohme-Takagi M."/>
            <person name="Yagi M."/>
            <person name="Zeng S.J."/>
            <person name="Shen C.Y."/>
            <person name="Yeh C.M."/>
            <person name="Luo Y.B."/>
            <person name="Tsai W.C."/>
            <person name="Van de Peer Y."/>
            <person name="Liu Z.J."/>
        </authorList>
    </citation>
    <scope>NUCLEOTIDE SEQUENCE [LARGE SCALE GENOMIC DNA]</scope>
    <source>
        <tissue evidence="2">The whole plant</tissue>
    </source>
</reference>
<name>A0A2I0VWR9_9ASPA</name>
<gene>
    <name evidence="2" type="ORF">MA16_Dca018355</name>
</gene>
<feature type="region of interest" description="Disordered" evidence="1">
    <location>
        <begin position="54"/>
        <end position="120"/>
    </location>
</feature>
<dbReference type="Proteomes" id="UP000233837">
    <property type="component" value="Unassembled WGS sequence"/>
</dbReference>
<protein>
    <submittedName>
        <fullName evidence="2">Uncharacterized protein</fullName>
    </submittedName>
</protein>
<evidence type="ECO:0000256" key="1">
    <source>
        <dbReference type="SAM" id="MobiDB-lite"/>
    </source>
</evidence>